<reference evidence="3" key="1">
    <citation type="submission" date="2022-02" db="EMBL/GenBank/DDBJ databases">
        <authorList>
            <person name="King R."/>
        </authorList>
    </citation>
    <scope>NUCLEOTIDE SEQUENCE</scope>
</reference>
<keyword evidence="4" id="KW-1185">Reference proteome</keyword>
<accession>A0A9P0NHB8</accession>
<sequence length="188" mass="20773">MVRLVIRLVIICTLLCIMNRKTSLCEKNKPRRDDDRWRWRSRKNFFVPIVYVAVFGTEPEDPGRGHDVMVCVCVCVCVCMCAVRDCREIHGTPLVAAVVHKTVVAVVARPGNRVAIVAAVAAVAGIVSPLPSGLSHGTPGIAVVLQTSRGPLRRRLMVMIGNGHTQRPSAGTYLYGFFFSFFYSIIMK</sequence>
<feature type="signal peptide" evidence="2">
    <location>
        <begin position="1"/>
        <end position="24"/>
    </location>
</feature>
<feature type="chain" id="PRO_5040392988" description="Secreted protein" evidence="2">
    <location>
        <begin position="25"/>
        <end position="188"/>
    </location>
</feature>
<organism evidence="3 4">
    <name type="scientific">Aphis gossypii</name>
    <name type="common">Cotton aphid</name>
    <dbReference type="NCBI Taxonomy" id="80765"/>
    <lineage>
        <taxon>Eukaryota</taxon>
        <taxon>Metazoa</taxon>
        <taxon>Ecdysozoa</taxon>
        <taxon>Arthropoda</taxon>
        <taxon>Hexapoda</taxon>
        <taxon>Insecta</taxon>
        <taxon>Pterygota</taxon>
        <taxon>Neoptera</taxon>
        <taxon>Paraneoptera</taxon>
        <taxon>Hemiptera</taxon>
        <taxon>Sternorrhyncha</taxon>
        <taxon>Aphidomorpha</taxon>
        <taxon>Aphidoidea</taxon>
        <taxon>Aphididae</taxon>
        <taxon>Aphidini</taxon>
        <taxon>Aphis</taxon>
        <taxon>Aphis</taxon>
    </lineage>
</organism>
<gene>
    <name evidence="3" type="ORF">APHIGO_LOCUS5198</name>
</gene>
<dbReference type="Proteomes" id="UP001154329">
    <property type="component" value="Chromosome 2"/>
</dbReference>
<keyword evidence="2" id="KW-0732">Signal</keyword>
<keyword evidence="1" id="KW-0472">Membrane</keyword>
<evidence type="ECO:0000313" key="3">
    <source>
        <dbReference type="EMBL" id="CAH1723531.1"/>
    </source>
</evidence>
<name>A0A9P0NHB8_APHGO</name>
<keyword evidence="1" id="KW-0812">Transmembrane</keyword>
<evidence type="ECO:0008006" key="5">
    <source>
        <dbReference type="Google" id="ProtNLM"/>
    </source>
</evidence>
<evidence type="ECO:0000313" key="4">
    <source>
        <dbReference type="Proteomes" id="UP001154329"/>
    </source>
</evidence>
<proteinExistence type="predicted"/>
<feature type="transmembrane region" description="Helical" evidence="1">
    <location>
        <begin position="170"/>
        <end position="186"/>
    </location>
</feature>
<protein>
    <recommendedName>
        <fullName evidence="5">Secreted protein</fullName>
    </recommendedName>
</protein>
<evidence type="ECO:0000256" key="1">
    <source>
        <dbReference type="SAM" id="Phobius"/>
    </source>
</evidence>
<evidence type="ECO:0000256" key="2">
    <source>
        <dbReference type="SAM" id="SignalP"/>
    </source>
</evidence>
<dbReference type="EMBL" id="OU899035">
    <property type="protein sequence ID" value="CAH1723531.1"/>
    <property type="molecule type" value="Genomic_DNA"/>
</dbReference>
<dbReference type="AlphaFoldDB" id="A0A9P0NHB8"/>
<reference evidence="3" key="2">
    <citation type="submission" date="2022-10" db="EMBL/GenBank/DDBJ databases">
        <authorList>
            <consortium name="ENA_rothamsted_submissions"/>
            <consortium name="culmorum"/>
            <person name="King R."/>
        </authorList>
    </citation>
    <scope>NUCLEOTIDE SEQUENCE</scope>
</reference>
<keyword evidence="1" id="KW-1133">Transmembrane helix</keyword>